<sequence>MNIPLIIYGVRAYKVTIQGGDKMKNLNEYDREKAVSYARKWALSYNPMYKNYENYGGDCTNYISQCIKAGNIPFDNFGTNVIQKWYWYSDEVRTPTWTAAEPFYKYIIGNNTENSYNFGIYARIANYNELELGDIVQLVFEGKAYHTMIVTDIILDGEYLLDYLICQHTYNLKDYPLSLKQGEKRYIKILGYYY</sequence>
<gene>
    <name evidence="2" type="ORF">SAMN04515677_105257</name>
</gene>
<evidence type="ECO:0000313" key="2">
    <source>
        <dbReference type="EMBL" id="SDM11596.1"/>
    </source>
</evidence>
<dbReference type="STRING" id="1121325.SAMN04515677_105257"/>
<protein>
    <submittedName>
        <fullName evidence="2">Putative amidase domain-containing protein</fullName>
    </submittedName>
</protein>
<proteinExistence type="predicted"/>
<dbReference type="Pfam" id="PF12671">
    <property type="entry name" value="Amidase_6"/>
    <property type="match status" value="1"/>
</dbReference>
<dbReference type="PANTHER" id="PTHR40032:SF1">
    <property type="entry name" value="EXPORTED PROTEIN"/>
    <property type="match status" value="1"/>
</dbReference>
<dbReference type="EMBL" id="FNGW01000005">
    <property type="protein sequence ID" value="SDM11596.1"/>
    <property type="molecule type" value="Genomic_DNA"/>
</dbReference>
<reference evidence="2 3" key="1">
    <citation type="submission" date="2016-10" db="EMBL/GenBank/DDBJ databases">
        <authorList>
            <person name="de Groot N.N."/>
        </authorList>
    </citation>
    <scope>NUCLEOTIDE SEQUENCE [LARGE SCALE GENOMIC DNA]</scope>
    <source>
        <strain evidence="2 3">DSM 797</strain>
    </source>
</reference>
<evidence type="ECO:0000313" key="3">
    <source>
        <dbReference type="Proteomes" id="UP000199068"/>
    </source>
</evidence>
<dbReference type="AlphaFoldDB" id="A0A1G9QKS0"/>
<dbReference type="PANTHER" id="PTHR40032">
    <property type="entry name" value="EXPORTED PROTEIN-RELATED"/>
    <property type="match status" value="1"/>
</dbReference>
<evidence type="ECO:0000259" key="1">
    <source>
        <dbReference type="Pfam" id="PF12671"/>
    </source>
</evidence>
<feature type="domain" description="Putative amidase" evidence="1">
    <location>
        <begin position="28"/>
        <end position="185"/>
    </location>
</feature>
<organism evidence="2 3">
    <name type="scientific">Romboutsia lituseburensis DSM 797</name>
    <dbReference type="NCBI Taxonomy" id="1121325"/>
    <lineage>
        <taxon>Bacteria</taxon>
        <taxon>Bacillati</taxon>
        <taxon>Bacillota</taxon>
        <taxon>Clostridia</taxon>
        <taxon>Peptostreptococcales</taxon>
        <taxon>Peptostreptococcaceae</taxon>
        <taxon>Romboutsia</taxon>
    </lineage>
</organism>
<keyword evidence="3" id="KW-1185">Reference proteome</keyword>
<name>A0A1G9QKS0_9FIRM</name>
<dbReference type="InterPro" id="IPR024301">
    <property type="entry name" value="Amidase_6"/>
</dbReference>
<accession>A0A1G9QKS0</accession>
<dbReference type="Proteomes" id="UP000199068">
    <property type="component" value="Unassembled WGS sequence"/>
</dbReference>